<keyword evidence="8 10" id="KW-0472">Membrane</keyword>
<evidence type="ECO:0000313" key="12">
    <source>
        <dbReference type="Proteomes" id="UP000249065"/>
    </source>
</evidence>
<comment type="similarity">
    <text evidence="2">Belongs to the dicarboxylate/amino acid:cation symporter (DAACS) (TC 2.A.23) family.</text>
</comment>
<dbReference type="RefSeq" id="WP_111471003.1">
    <property type="nucleotide sequence ID" value="NZ_QLIX01000013.1"/>
</dbReference>
<keyword evidence="4" id="KW-1003">Cell membrane</keyword>
<dbReference type="GO" id="GO:0005886">
    <property type="term" value="C:plasma membrane"/>
    <property type="evidence" value="ECO:0007669"/>
    <property type="project" value="UniProtKB-SubCell"/>
</dbReference>
<proteinExistence type="inferred from homology"/>
<dbReference type="PANTHER" id="PTHR42865:SF7">
    <property type="entry name" value="PROTON_GLUTAMATE-ASPARTATE SYMPORTER"/>
    <property type="match status" value="1"/>
</dbReference>
<comment type="caution">
    <text evidence="11">The sequence shown here is derived from an EMBL/GenBank/DDBJ whole genome shotgun (WGS) entry which is preliminary data.</text>
</comment>
<dbReference type="EMBL" id="QLIX01000013">
    <property type="protein sequence ID" value="RAI57886.1"/>
    <property type="molecule type" value="Genomic_DNA"/>
</dbReference>
<evidence type="ECO:0000256" key="9">
    <source>
        <dbReference type="SAM" id="MobiDB-lite"/>
    </source>
</evidence>
<evidence type="ECO:0000256" key="7">
    <source>
        <dbReference type="ARBA" id="ARBA00022989"/>
    </source>
</evidence>
<dbReference type="FunFam" id="1.10.3860.10:FF:000001">
    <property type="entry name" value="C4-dicarboxylate transport protein"/>
    <property type="match status" value="1"/>
</dbReference>
<dbReference type="SUPFAM" id="SSF118215">
    <property type="entry name" value="Proton glutamate symport protein"/>
    <property type="match status" value="1"/>
</dbReference>
<evidence type="ECO:0000256" key="10">
    <source>
        <dbReference type="SAM" id="Phobius"/>
    </source>
</evidence>
<feature type="transmembrane region" description="Helical" evidence="10">
    <location>
        <begin position="371"/>
        <end position="394"/>
    </location>
</feature>
<evidence type="ECO:0000256" key="6">
    <source>
        <dbReference type="ARBA" id="ARBA00022847"/>
    </source>
</evidence>
<evidence type="ECO:0000256" key="3">
    <source>
        <dbReference type="ARBA" id="ARBA00022448"/>
    </source>
</evidence>
<evidence type="ECO:0000256" key="1">
    <source>
        <dbReference type="ARBA" id="ARBA00004429"/>
    </source>
</evidence>
<feature type="transmembrane region" description="Helical" evidence="10">
    <location>
        <begin position="23"/>
        <end position="45"/>
    </location>
</feature>
<dbReference type="AlphaFoldDB" id="A0A327M691"/>
<sequence length="448" mass="48052">MLPSRFPAAPGEAGGHPLRTQRLTLLIMVGMVLGIIAGHFCHMLWPNPDTAKAISGYISLITDIFLRLIKMIIAPLVFSTLVVGVAHMGDTRAVGRIGAKAMAWFISASLVSLLLGLLLVNILQPGARLDLPLPDAHAASGVGTSSLSLKDFVTHLVPRSIFEAMATNEILQIVVFSIFFGVACAALGEKAKTIVAWTEELSHVILKVTGYIMGLAPIAVFASMAAIITTQGLGILVTYGKFVAEFYLGLAILWCLLAAVGFLIFGRRVFELISLIRQPFLLAFSTASSEAAYPQLMEQLVRFPVSRKVISFVLPLGYSFNLDGSMMYCTFATLFIAQAYNIELSWGQQATMLLLLMLTSKGMAGVPRASLVVIAATLTTFNIPEAGLLLIIGIDQFLDMGRSATNVIGNSLATAVVGKWEGEMTPEPEDAADAASDIETYVPTRRPA</sequence>
<dbReference type="PRINTS" id="PR00173">
    <property type="entry name" value="EDTRNSPORT"/>
</dbReference>
<name>A0A327M691_9PROT</name>
<evidence type="ECO:0000256" key="2">
    <source>
        <dbReference type="ARBA" id="ARBA00006148"/>
    </source>
</evidence>
<feature type="transmembrane region" description="Helical" evidence="10">
    <location>
        <begin position="208"/>
        <end position="234"/>
    </location>
</feature>
<reference evidence="12" key="1">
    <citation type="submission" date="2018-06" db="EMBL/GenBank/DDBJ databases">
        <authorList>
            <person name="Khan S.A."/>
        </authorList>
    </citation>
    <scope>NUCLEOTIDE SEQUENCE [LARGE SCALE GENOMIC DNA]</scope>
    <source>
        <strain evidence="12">DB-1506</strain>
    </source>
</reference>
<organism evidence="11 12">
    <name type="scientific">Roseicella frigidaeris</name>
    <dbReference type="NCBI Taxonomy" id="2230885"/>
    <lineage>
        <taxon>Bacteria</taxon>
        <taxon>Pseudomonadati</taxon>
        <taxon>Pseudomonadota</taxon>
        <taxon>Alphaproteobacteria</taxon>
        <taxon>Acetobacterales</taxon>
        <taxon>Roseomonadaceae</taxon>
        <taxon>Roseicella</taxon>
    </lineage>
</organism>
<dbReference type="PANTHER" id="PTHR42865">
    <property type="entry name" value="PROTON/GLUTAMATE-ASPARTATE SYMPORTER"/>
    <property type="match status" value="1"/>
</dbReference>
<keyword evidence="5 10" id="KW-0812">Transmembrane</keyword>
<dbReference type="GO" id="GO:0006835">
    <property type="term" value="P:dicarboxylic acid transport"/>
    <property type="evidence" value="ECO:0007669"/>
    <property type="project" value="TreeGrafter"/>
</dbReference>
<dbReference type="Gene3D" id="1.10.3860.10">
    <property type="entry name" value="Sodium:dicarboxylate symporter"/>
    <property type="match status" value="1"/>
</dbReference>
<keyword evidence="12" id="KW-1185">Reference proteome</keyword>
<feature type="transmembrane region" description="Helical" evidence="10">
    <location>
        <begin position="101"/>
        <end position="123"/>
    </location>
</feature>
<dbReference type="InterPro" id="IPR001991">
    <property type="entry name" value="Na-dicarboxylate_symporter"/>
</dbReference>
<dbReference type="InterPro" id="IPR036458">
    <property type="entry name" value="Na:dicarbo_symporter_sf"/>
</dbReference>
<keyword evidence="3" id="KW-0813">Transport</keyword>
<gene>
    <name evidence="11" type="ORF">DOO78_16715</name>
</gene>
<evidence type="ECO:0000256" key="5">
    <source>
        <dbReference type="ARBA" id="ARBA00022692"/>
    </source>
</evidence>
<keyword evidence="7 10" id="KW-1133">Transmembrane helix</keyword>
<dbReference type="Proteomes" id="UP000249065">
    <property type="component" value="Unassembled WGS sequence"/>
</dbReference>
<evidence type="ECO:0000256" key="8">
    <source>
        <dbReference type="ARBA" id="ARBA00023136"/>
    </source>
</evidence>
<feature type="region of interest" description="Disordered" evidence="9">
    <location>
        <begin position="424"/>
        <end position="448"/>
    </location>
</feature>
<evidence type="ECO:0000256" key="4">
    <source>
        <dbReference type="ARBA" id="ARBA00022475"/>
    </source>
</evidence>
<evidence type="ECO:0000313" key="11">
    <source>
        <dbReference type="EMBL" id="RAI57886.1"/>
    </source>
</evidence>
<comment type="subcellular location">
    <subcellularLocation>
        <location evidence="1">Cell inner membrane</location>
        <topology evidence="1">Multi-pass membrane protein</topology>
    </subcellularLocation>
</comment>
<feature type="transmembrane region" description="Helical" evidence="10">
    <location>
        <begin position="65"/>
        <end position="89"/>
    </location>
</feature>
<protein>
    <submittedName>
        <fullName evidence="11">Dicarboxylate/amino acid:cation symporter</fullName>
    </submittedName>
</protein>
<dbReference type="OrthoDB" id="9766690at2"/>
<dbReference type="Pfam" id="PF00375">
    <property type="entry name" value="SDF"/>
    <property type="match status" value="1"/>
</dbReference>
<dbReference type="GO" id="GO:0015293">
    <property type="term" value="F:symporter activity"/>
    <property type="evidence" value="ECO:0007669"/>
    <property type="project" value="UniProtKB-KW"/>
</dbReference>
<feature type="transmembrane region" description="Helical" evidence="10">
    <location>
        <begin position="246"/>
        <end position="265"/>
    </location>
</feature>
<keyword evidence="6" id="KW-0769">Symport</keyword>
<accession>A0A327M691</accession>